<feature type="region of interest" description="Disordered" evidence="2">
    <location>
        <begin position="1"/>
        <end position="24"/>
    </location>
</feature>
<proteinExistence type="predicted"/>
<sequence>MSEKENKSRQLQKTKQNDRITDPYYQEKAQSHDEIVSWIASAEKELADLRLRKTLLENDFSQLLSEYRRLIITDAAISTIAKTSLLSYLTYELLKPLNDTTLNQTSNYNVWQAKYFLVKYQLTDKKELALSFKMNVIDPRFEAKFMPLILLDLQKMTATVDERQVLELIRLWYSEKIFSRNQLTLINYDLNRLLANFKQLGFDVSPSLLDNTRALSVNLESDFPLETRILDAIFITTMDATEYDFDKIGQDNYQVKLNQEQNVFIKSEKNRTHLFIDSNNRRRSILDFFTHYPFFVPLIVRE</sequence>
<evidence type="ECO:0000256" key="1">
    <source>
        <dbReference type="SAM" id="Coils"/>
    </source>
</evidence>
<evidence type="ECO:0000256" key="2">
    <source>
        <dbReference type="SAM" id="MobiDB-lite"/>
    </source>
</evidence>
<keyword evidence="4" id="KW-1185">Reference proteome</keyword>
<dbReference type="Proteomes" id="UP001501577">
    <property type="component" value="Unassembled WGS sequence"/>
</dbReference>
<evidence type="ECO:0000313" key="3">
    <source>
        <dbReference type="EMBL" id="GAA3016654.1"/>
    </source>
</evidence>
<keyword evidence="1" id="KW-0175">Coiled coil</keyword>
<organism evidence="3 4">
    <name type="scientific">Tetragenococcus solitarius</name>
    <dbReference type="NCBI Taxonomy" id="71453"/>
    <lineage>
        <taxon>Bacteria</taxon>
        <taxon>Bacillati</taxon>
        <taxon>Bacillota</taxon>
        <taxon>Bacilli</taxon>
        <taxon>Lactobacillales</taxon>
        <taxon>Enterococcaceae</taxon>
        <taxon>Tetragenococcus</taxon>
    </lineage>
</organism>
<name>A0ABN3Y4F9_9ENTE</name>
<dbReference type="RefSeq" id="WP_068710426.1">
    <property type="nucleotide sequence ID" value="NZ_BAAAXQ010000033.1"/>
</dbReference>
<comment type="caution">
    <text evidence="3">The sequence shown here is derived from an EMBL/GenBank/DDBJ whole genome shotgun (WGS) entry which is preliminary data.</text>
</comment>
<evidence type="ECO:0000313" key="4">
    <source>
        <dbReference type="Proteomes" id="UP001501577"/>
    </source>
</evidence>
<protein>
    <submittedName>
        <fullName evidence="3">Uncharacterized protein</fullName>
    </submittedName>
</protein>
<dbReference type="EMBL" id="BAAAXQ010000033">
    <property type="protein sequence ID" value="GAA3016654.1"/>
    <property type="molecule type" value="Genomic_DNA"/>
</dbReference>
<feature type="coiled-coil region" evidence="1">
    <location>
        <begin position="39"/>
        <end position="66"/>
    </location>
</feature>
<reference evidence="3 4" key="1">
    <citation type="journal article" date="2019" name="Int. J. Syst. Evol. Microbiol.">
        <title>The Global Catalogue of Microorganisms (GCM) 10K type strain sequencing project: providing services to taxonomists for standard genome sequencing and annotation.</title>
        <authorList>
            <consortium name="The Broad Institute Genomics Platform"/>
            <consortium name="The Broad Institute Genome Sequencing Center for Infectious Disease"/>
            <person name="Wu L."/>
            <person name="Ma J."/>
        </authorList>
    </citation>
    <scope>NUCLEOTIDE SEQUENCE [LARGE SCALE GENOMIC DNA]</scope>
    <source>
        <strain evidence="3 4">JCM 8736</strain>
    </source>
</reference>
<accession>A0ABN3Y4F9</accession>
<gene>
    <name evidence="3" type="ORF">GCM10019998_11060</name>
</gene>